<feature type="domain" description="F-box" evidence="2">
    <location>
        <begin position="44"/>
        <end position="80"/>
    </location>
</feature>
<feature type="compositionally biased region" description="Basic residues" evidence="1">
    <location>
        <begin position="1"/>
        <end position="12"/>
    </location>
</feature>
<dbReference type="Proteomes" id="UP001231189">
    <property type="component" value="Unassembled WGS sequence"/>
</dbReference>
<name>A0AAD8T5L9_LOLMU</name>
<dbReference type="SUPFAM" id="SSF81383">
    <property type="entry name" value="F-box domain"/>
    <property type="match status" value="1"/>
</dbReference>
<dbReference type="PROSITE" id="PS50181">
    <property type="entry name" value="FBOX"/>
    <property type="match status" value="1"/>
</dbReference>
<evidence type="ECO:0000313" key="4">
    <source>
        <dbReference type="Proteomes" id="UP001231189"/>
    </source>
</evidence>
<protein>
    <recommendedName>
        <fullName evidence="2">F-box domain-containing protein</fullName>
    </recommendedName>
</protein>
<dbReference type="InterPro" id="IPR036047">
    <property type="entry name" value="F-box-like_dom_sf"/>
</dbReference>
<proteinExistence type="predicted"/>
<gene>
    <name evidence="3" type="ORF">QYE76_058492</name>
</gene>
<dbReference type="InterPro" id="IPR001810">
    <property type="entry name" value="F-box_dom"/>
</dbReference>
<keyword evidence="4" id="KW-1185">Reference proteome</keyword>
<evidence type="ECO:0000259" key="2">
    <source>
        <dbReference type="PROSITE" id="PS50181"/>
    </source>
</evidence>
<reference evidence="3" key="1">
    <citation type="submission" date="2023-07" db="EMBL/GenBank/DDBJ databases">
        <title>A chromosome-level genome assembly of Lolium multiflorum.</title>
        <authorList>
            <person name="Chen Y."/>
            <person name="Copetti D."/>
            <person name="Kolliker R."/>
            <person name="Studer B."/>
        </authorList>
    </citation>
    <scope>NUCLEOTIDE SEQUENCE</scope>
    <source>
        <strain evidence="3">02402/16</strain>
        <tissue evidence="3">Leaf</tissue>
    </source>
</reference>
<organism evidence="3 4">
    <name type="scientific">Lolium multiflorum</name>
    <name type="common">Italian ryegrass</name>
    <name type="synonym">Lolium perenne subsp. multiflorum</name>
    <dbReference type="NCBI Taxonomy" id="4521"/>
    <lineage>
        <taxon>Eukaryota</taxon>
        <taxon>Viridiplantae</taxon>
        <taxon>Streptophyta</taxon>
        <taxon>Embryophyta</taxon>
        <taxon>Tracheophyta</taxon>
        <taxon>Spermatophyta</taxon>
        <taxon>Magnoliopsida</taxon>
        <taxon>Liliopsida</taxon>
        <taxon>Poales</taxon>
        <taxon>Poaceae</taxon>
        <taxon>BOP clade</taxon>
        <taxon>Pooideae</taxon>
        <taxon>Poodae</taxon>
        <taxon>Poeae</taxon>
        <taxon>Poeae Chloroplast Group 2 (Poeae type)</taxon>
        <taxon>Loliodinae</taxon>
        <taxon>Loliinae</taxon>
        <taxon>Lolium</taxon>
    </lineage>
</organism>
<evidence type="ECO:0000313" key="3">
    <source>
        <dbReference type="EMBL" id="KAK1670333.1"/>
    </source>
</evidence>
<dbReference type="Pfam" id="PF00646">
    <property type="entry name" value="F-box"/>
    <property type="match status" value="1"/>
</dbReference>
<comment type="caution">
    <text evidence="3">The sequence shown here is derived from an EMBL/GenBank/DDBJ whole genome shotgun (WGS) entry which is preliminary data.</text>
</comment>
<dbReference type="InterPro" id="IPR032675">
    <property type="entry name" value="LRR_dom_sf"/>
</dbReference>
<feature type="compositionally biased region" description="Polar residues" evidence="1">
    <location>
        <begin position="23"/>
        <end position="33"/>
    </location>
</feature>
<evidence type="ECO:0000256" key="1">
    <source>
        <dbReference type="SAM" id="MobiDB-lite"/>
    </source>
</evidence>
<accession>A0AAD8T5L9</accession>
<dbReference type="AlphaFoldDB" id="A0AAD8T5L9"/>
<dbReference type="Gene3D" id="3.80.10.10">
    <property type="entry name" value="Ribonuclease Inhibitor"/>
    <property type="match status" value="1"/>
</dbReference>
<feature type="region of interest" description="Disordered" evidence="1">
    <location>
        <begin position="1"/>
        <end position="40"/>
    </location>
</feature>
<dbReference type="SUPFAM" id="SSF52047">
    <property type="entry name" value="RNI-like"/>
    <property type="match status" value="1"/>
</dbReference>
<sequence length="503" mass="57511">MANSHRRRRRPARSTGKPAVKGVTTSNRRSPLTTLEKEEGEHQFDRLSDLPDDVLLNIVERLDAADAARTAALSRRWKQIPAMLSEVLIMVGPTDNERERNEDDVARANATVLGATRSLLERKSAGRYAICRLCMRFFLGDGSVSICRASANAMAAQKVGVAEFTILTEKEGRRCSLDDRIACGTRLTSLINDCPEAFTCLTRLKLENLGLRGESDFPRIFRLCQRLEFLHLDNCGMGYPSLLEMEHPRLRELEILRSRFERVDLNWLPELTTLAFSRCLSLHDPLSFGHVPLLHTVSIRYTAVSWNKMLKMSEFLGQATVSNLTLGFEKEKIWVKPEGPRELSRVFSKLRLVNLSAISNECDLTWTMFVLQGAPSLEELCVRVCDCLGIWDKEKRRNLGYSEERNDVDAKWEASDFKHNNLSMLRIFGFQSDDKFVGYARAVMDVAVNLKDIYFHEKPACKVECAYIGRRSNKYPRSAMEKIMLRICLSMYRHPLLRLHFPL</sequence>
<dbReference type="PANTHER" id="PTHR32153">
    <property type="entry name" value="OJ000223_09.16 PROTEIN"/>
    <property type="match status" value="1"/>
</dbReference>
<dbReference type="InterPro" id="IPR044997">
    <property type="entry name" value="F-box_plant"/>
</dbReference>
<dbReference type="Gene3D" id="1.20.1280.50">
    <property type="match status" value="1"/>
</dbReference>
<dbReference type="EMBL" id="JAUUTY010000003">
    <property type="protein sequence ID" value="KAK1670333.1"/>
    <property type="molecule type" value="Genomic_DNA"/>
</dbReference>